<name>A0A420XME1_9ACTN</name>
<accession>A0A420XME1</accession>
<dbReference type="SUPFAM" id="SSF53448">
    <property type="entry name" value="Nucleotide-diphospho-sugar transferases"/>
    <property type="match status" value="1"/>
</dbReference>
<dbReference type="Gene3D" id="2.160.10.10">
    <property type="entry name" value="Hexapeptide repeat proteins"/>
    <property type="match status" value="1"/>
</dbReference>
<dbReference type="InParanoid" id="A0A420XME1"/>
<feature type="domain" description="Nucleotidyl transferase" evidence="2">
    <location>
        <begin position="39"/>
        <end position="268"/>
    </location>
</feature>
<dbReference type="InterPro" id="IPR005835">
    <property type="entry name" value="NTP_transferase_dom"/>
</dbReference>
<dbReference type="GO" id="GO:0016779">
    <property type="term" value="F:nucleotidyltransferase activity"/>
    <property type="evidence" value="ECO:0007669"/>
    <property type="project" value="UniProtKB-KW"/>
</dbReference>
<proteinExistence type="inferred from homology"/>
<protein>
    <submittedName>
        <fullName evidence="4">Mannose-1-phosphate guanylyltransferase</fullName>
    </submittedName>
</protein>
<gene>
    <name evidence="4" type="ORF">CLV35_3238</name>
</gene>
<keyword evidence="4" id="KW-0808">Transferase</keyword>
<dbReference type="InterPro" id="IPR056729">
    <property type="entry name" value="GMPPB_C"/>
</dbReference>
<dbReference type="Pfam" id="PF25087">
    <property type="entry name" value="GMPPB_C"/>
    <property type="match status" value="1"/>
</dbReference>
<feature type="domain" description="Mannose-1-phosphate guanyltransferase C-terminal" evidence="3">
    <location>
        <begin position="284"/>
        <end position="364"/>
    </location>
</feature>
<dbReference type="Proteomes" id="UP000281955">
    <property type="component" value="Unassembled WGS sequence"/>
</dbReference>
<evidence type="ECO:0000313" key="5">
    <source>
        <dbReference type="Proteomes" id="UP000281955"/>
    </source>
</evidence>
<keyword evidence="4" id="KW-0548">Nucleotidyltransferase</keyword>
<dbReference type="InterPro" id="IPR050486">
    <property type="entry name" value="Mannose-1P_guanyltransferase"/>
</dbReference>
<comment type="similarity">
    <text evidence="1">Belongs to the transferase hexapeptide repeat family.</text>
</comment>
<dbReference type="Pfam" id="PF00483">
    <property type="entry name" value="NTP_transferase"/>
    <property type="match status" value="1"/>
</dbReference>
<dbReference type="FunCoup" id="A0A420XME1">
    <property type="interactions" value="373"/>
</dbReference>
<evidence type="ECO:0000259" key="2">
    <source>
        <dbReference type="Pfam" id="PF00483"/>
    </source>
</evidence>
<dbReference type="InterPro" id="IPR011004">
    <property type="entry name" value="Trimer_LpxA-like_sf"/>
</dbReference>
<evidence type="ECO:0000259" key="3">
    <source>
        <dbReference type="Pfam" id="PF25087"/>
    </source>
</evidence>
<sequence length="393" mass="39994">MGLRTSDDAGASDPMPTTMTVAARPYAAGPPGAPTVLEAILLVGGKGTRLRPLTLSCAKPMVPTAGVPFLTHQLARAAAAGVTHVVLATSYRAETFSAHFGDGSQLGLRIDYVTETEPLGTGGGIRNVADQLESGPDAPVVILNGDVLSGHDLADQVRVHVESGADVTLHLTEVEDPRAFGCVPVDESSRVLEFLEKTPDPPTNRINAGCYVFRRSLIDAIPAGRPVSVERETFPGLLADGAHVLGYVDSAYWLDLGTPAAFVQGSADLVLGRISSTALPGPTGESLVLEGADVAPDAKLSGGTVVGRGAVVASGAQVEASVLLDGAVVEAGAVVRSSVVGAGARIGHDAVLDGVVVGDGASVGPRNELLHGLRVWAGTELAEGSVRFSSDAG</sequence>
<keyword evidence="5" id="KW-1185">Reference proteome</keyword>
<dbReference type="InterPro" id="IPR029044">
    <property type="entry name" value="Nucleotide-diphossugar_trans"/>
</dbReference>
<dbReference type="EMBL" id="RBWV01000014">
    <property type="protein sequence ID" value="RKS71440.1"/>
    <property type="molecule type" value="Genomic_DNA"/>
</dbReference>
<dbReference type="CDD" id="cd04181">
    <property type="entry name" value="NTP_transferase"/>
    <property type="match status" value="1"/>
</dbReference>
<reference evidence="4 5" key="1">
    <citation type="submission" date="2018-10" db="EMBL/GenBank/DDBJ databases">
        <title>Genomic Encyclopedia of Archaeal and Bacterial Type Strains, Phase II (KMG-II): from individual species to whole genera.</title>
        <authorList>
            <person name="Goeker M."/>
        </authorList>
    </citation>
    <scope>NUCLEOTIDE SEQUENCE [LARGE SCALE GENOMIC DNA]</scope>
    <source>
        <strain evidence="4 5">RP-AC37</strain>
    </source>
</reference>
<evidence type="ECO:0000256" key="1">
    <source>
        <dbReference type="ARBA" id="ARBA00007274"/>
    </source>
</evidence>
<dbReference type="Gene3D" id="3.90.550.10">
    <property type="entry name" value="Spore Coat Polysaccharide Biosynthesis Protein SpsA, Chain A"/>
    <property type="match status" value="1"/>
</dbReference>
<comment type="caution">
    <text evidence="4">The sequence shown here is derived from an EMBL/GenBank/DDBJ whole genome shotgun (WGS) entry which is preliminary data.</text>
</comment>
<dbReference type="PANTHER" id="PTHR22572">
    <property type="entry name" value="SUGAR-1-PHOSPHATE GUANYL TRANSFERASE"/>
    <property type="match status" value="1"/>
</dbReference>
<dbReference type="SUPFAM" id="SSF51161">
    <property type="entry name" value="Trimeric LpxA-like enzymes"/>
    <property type="match status" value="1"/>
</dbReference>
<evidence type="ECO:0000313" key="4">
    <source>
        <dbReference type="EMBL" id="RKS71440.1"/>
    </source>
</evidence>
<organism evidence="4 5">
    <name type="scientific">Motilibacter peucedani</name>
    <dbReference type="NCBI Taxonomy" id="598650"/>
    <lineage>
        <taxon>Bacteria</taxon>
        <taxon>Bacillati</taxon>
        <taxon>Actinomycetota</taxon>
        <taxon>Actinomycetes</taxon>
        <taxon>Motilibacterales</taxon>
        <taxon>Motilibacteraceae</taxon>
        <taxon>Motilibacter</taxon>
    </lineage>
</organism>
<dbReference type="AlphaFoldDB" id="A0A420XME1"/>